<dbReference type="Pfam" id="PF08393">
    <property type="entry name" value="DHC_N2"/>
    <property type="match status" value="1"/>
</dbReference>
<keyword evidence="4" id="KW-1185">Reference proteome</keyword>
<evidence type="ECO:0000259" key="2">
    <source>
        <dbReference type="Pfam" id="PF08393"/>
    </source>
</evidence>
<evidence type="ECO:0000313" key="4">
    <source>
        <dbReference type="Proteomes" id="UP001497497"/>
    </source>
</evidence>
<feature type="non-terminal residue" evidence="3">
    <location>
        <position position="106"/>
    </location>
</feature>
<dbReference type="EMBL" id="CAXITT010000475">
    <property type="protein sequence ID" value="CAL1542209.1"/>
    <property type="molecule type" value="Genomic_DNA"/>
</dbReference>
<evidence type="ECO:0000256" key="1">
    <source>
        <dbReference type="SAM" id="MobiDB-lite"/>
    </source>
</evidence>
<proteinExistence type="predicted"/>
<protein>
    <recommendedName>
        <fullName evidence="2">Dynein heavy chain linker domain-containing protein</fullName>
    </recommendedName>
</protein>
<evidence type="ECO:0000313" key="3">
    <source>
        <dbReference type="EMBL" id="CAL1542209.1"/>
    </source>
</evidence>
<reference evidence="3 4" key="1">
    <citation type="submission" date="2024-04" db="EMBL/GenBank/DDBJ databases">
        <authorList>
            <consortium name="Genoscope - CEA"/>
            <person name="William W."/>
        </authorList>
    </citation>
    <scope>NUCLEOTIDE SEQUENCE [LARGE SCALE GENOMIC DNA]</scope>
</reference>
<gene>
    <name evidence="3" type="ORF">GSLYS_00015807001</name>
</gene>
<name>A0AAV2I8T0_LYMST</name>
<accession>A0AAV2I8T0</accession>
<sequence length="106" mass="12507">RELFKIQKVFNQKVKKMQMEMEEMDREKKKKKRLQDEDGEEATPEVEEETLRIPEAVNIINTSMESIKQFKEVIPVIAIMCNPGIRKRHWDKMNEIAGFNLTPDTG</sequence>
<feature type="domain" description="Dynein heavy chain linker" evidence="2">
    <location>
        <begin position="10"/>
        <end position="102"/>
    </location>
</feature>
<comment type="caution">
    <text evidence="3">The sequence shown here is derived from an EMBL/GenBank/DDBJ whole genome shotgun (WGS) entry which is preliminary data.</text>
</comment>
<dbReference type="Proteomes" id="UP001497497">
    <property type="component" value="Unassembled WGS sequence"/>
</dbReference>
<dbReference type="AlphaFoldDB" id="A0AAV2I8T0"/>
<feature type="compositionally biased region" description="Acidic residues" evidence="1">
    <location>
        <begin position="37"/>
        <end position="48"/>
    </location>
</feature>
<organism evidence="3 4">
    <name type="scientific">Lymnaea stagnalis</name>
    <name type="common">Great pond snail</name>
    <name type="synonym">Helix stagnalis</name>
    <dbReference type="NCBI Taxonomy" id="6523"/>
    <lineage>
        <taxon>Eukaryota</taxon>
        <taxon>Metazoa</taxon>
        <taxon>Spiralia</taxon>
        <taxon>Lophotrochozoa</taxon>
        <taxon>Mollusca</taxon>
        <taxon>Gastropoda</taxon>
        <taxon>Heterobranchia</taxon>
        <taxon>Euthyneura</taxon>
        <taxon>Panpulmonata</taxon>
        <taxon>Hygrophila</taxon>
        <taxon>Lymnaeoidea</taxon>
        <taxon>Lymnaeidae</taxon>
        <taxon>Lymnaea</taxon>
    </lineage>
</organism>
<feature type="region of interest" description="Disordered" evidence="1">
    <location>
        <begin position="18"/>
        <end position="49"/>
    </location>
</feature>
<feature type="non-terminal residue" evidence="3">
    <location>
        <position position="1"/>
    </location>
</feature>
<dbReference type="InterPro" id="IPR013602">
    <property type="entry name" value="Dynein_heavy_linker"/>
</dbReference>